<sequence length="138" mass="15521">MFMTPGSQRLYLRGGVVESPKGRYQTMSRETSRDPLRENHPPIPGEQRGKRDADNADYRGTGAPFFDAEHDHLPVKHEAEQAAQDRKDGGDRHRGGQESPLKRRERKQRASDNQDEALEETFPASDPTSPFVPAKAPD</sequence>
<feature type="compositionally biased region" description="Basic and acidic residues" evidence="1">
    <location>
        <begin position="47"/>
        <end position="57"/>
    </location>
</feature>
<dbReference type="KEGG" id="sml:Smlt0050"/>
<dbReference type="EMBL" id="AM743169">
    <property type="protein sequence ID" value="CAQ43665.1"/>
    <property type="molecule type" value="Genomic_DNA"/>
</dbReference>
<dbReference type="AlphaFoldDB" id="B2FU13"/>
<dbReference type="EnsemblBacteria" id="CAQ43665">
    <property type="protein sequence ID" value="CAQ43665"/>
    <property type="gene ID" value="Smlt0050"/>
</dbReference>
<name>B2FU13_STRMK</name>
<dbReference type="Proteomes" id="UP000008840">
    <property type="component" value="Chromosome"/>
</dbReference>
<keyword evidence="3" id="KW-1185">Reference proteome</keyword>
<dbReference type="HOGENOM" id="CLU_2144298_0_0_6"/>
<reference evidence="2 3" key="1">
    <citation type="journal article" date="2008" name="Genome Biol.">
        <title>The complete genome, comparative and functional analysis of Stenotrophomonas maltophilia reveals an organism heavily shielded by drug resistance determinants.</title>
        <authorList>
            <person name="Crossman L.C."/>
            <person name="Gould V.C."/>
            <person name="Dow J.M."/>
            <person name="Vernikos G.S."/>
            <person name="Okazaki A."/>
            <person name="Sebaihia M."/>
            <person name="Saunders D."/>
            <person name="Arrowsmith C."/>
            <person name="Carver T."/>
            <person name="Peters N."/>
            <person name="Adlem E."/>
            <person name="Kerhornou A."/>
            <person name="Lord A."/>
            <person name="Murphy L."/>
            <person name="Seeger K."/>
            <person name="Squares R."/>
            <person name="Rutter S."/>
            <person name="Quail M.A."/>
            <person name="Rajandream M.A."/>
            <person name="Harris D."/>
            <person name="Churcher C."/>
            <person name="Bentley S.D."/>
            <person name="Parkhill J."/>
            <person name="Thomson N.R."/>
            <person name="Avison M.B."/>
        </authorList>
    </citation>
    <scope>NUCLEOTIDE SEQUENCE [LARGE SCALE GENOMIC DNA]</scope>
    <source>
        <strain evidence="2 3">K279a</strain>
    </source>
</reference>
<feature type="compositionally biased region" description="Basic and acidic residues" evidence="1">
    <location>
        <begin position="30"/>
        <end position="40"/>
    </location>
</feature>
<feature type="region of interest" description="Disordered" evidence="1">
    <location>
        <begin position="1"/>
        <end position="138"/>
    </location>
</feature>
<evidence type="ECO:0000313" key="2">
    <source>
        <dbReference type="EMBL" id="CAQ43665.1"/>
    </source>
</evidence>
<dbReference type="eggNOG" id="ENOG502ZY9Q">
    <property type="taxonomic scope" value="Bacteria"/>
</dbReference>
<organism evidence="2 3">
    <name type="scientific">Stenotrophomonas maltophilia (strain K279a)</name>
    <dbReference type="NCBI Taxonomy" id="522373"/>
    <lineage>
        <taxon>Bacteria</taxon>
        <taxon>Pseudomonadati</taxon>
        <taxon>Pseudomonadota</taxon>
        <taxon>Gammaproteobacteria</taxon>
        <taxon>Lysobacterales</taxon>
        <taxon>Lysobacteraceae</taxon>
        <taxon>Stenotrophomonas</taxon>
        <taxon>Stenotrophomonas maltophilia group</taxon>
    </lineage>
</organism>
<evidence type="ECO:0000313" key="3">
    <source>
        <dbReference type="Proteomes" id="UP000008840"/>
    </source>
</evidence>
<protein>
    <submittedName>
        <fullName evidence="2">Uncharacterized protein</fullName>
    </submittedName>
</protein>
<gene>
    <name evidence="2" type="ordered locus">Smlt0050</name>
</gene>
<evidence type="ECO:0000256" key="1">
    <source>
        <dbReference type="SAM" id="MobiDB-lite"/>
    </source>
</evidence>
<accession>B2FU13</accession>
<proteinExistence type="predicted"/>
<feature type="compositionally biased region" description="Basic and acidic residues" evidence="1">
    <location>
        <begin position="67"/>
        <end position="112"/>
    </location>
</feature>